<proteinExistence type="predicted"/>
<evidence type="ECO:0000313" key="2">
    <source>
        <dbReference type="Proteomes" id="UP001165287"/>
    </source>
</evidence>
<dbReference type="Pfam" id="PF02566">
    <property type="entry name" value="OsmC"/>
    <property type="match status" value="1"/>
</dbReference>
<dbReference type="InterPro" id="IPR036102">
    <property type="entry name" value="OsmC/Ohrsf"/>
</dbReference>
<reference evidence="1" key="1">
    <citation type="submission" date="2024-05" db="EMBL/GenBank/DDBJ databases">
        <title>Metabacillus sp. nov., isolated from the rhizosphere soil of tomato plants.</title>
        <authorList>
            <person name="Ma R."/>
        </authorList>
    </citation>
    <scope>NUCLEOTIDE SEQUENCE</scope>
    <source>
        <strain evidence="1">DBTR6</strain>
    </source>
</reference>
<protein>
    <submittedName>
        <fullName evidence="1">OsmC family protein</fullName>
    </submittedName>
</protein>
<dbReference type="EMBL" id="JAIQUM010000007">
    <property type="protein sequence ID" value="MBZ5749634.1"/>
    <property type="molecule type" value="Genomic_DNA"/>
</dbReference>
<dbReference type="Gene3D" id="3.30.300.20">
    <property type="match status" value="1"/>
</dbReference>
<gene>
    <name evidence="1" type="ORF">K9V48_05100</name>
</gene>
<dbReference type="SUPFAM" id="SSF82784">
    <property type="entry name" value="OsmC-like"/>
    <property type="match status" value="1"/>
</dbReference>
<dbReference type="RefSeq" id="WP_224137462.1">
    <property type="nucleotide sequence ID" value="NZ_JAIQUM010000007.1"/>
</dbReference>
<accession>A0ABS7UNY7</accession>
<dbReference type="PANTHER" id="PTHR34352">
    <property type="entry name" value="PROTEIN YHFA"/>
    <property type="match status" value="1"/>
</dbReference>
<evidence type="ECO:0000313" key="1">
    <source>
        <dbReference type="EMBL" id="MBZ5749634.1"/>
    </source>
</evidence>
<dbReference type="InterPro" id="IPR003718">
    <property type="entry name" value="OsmC/Ohr_fam"/>
</dbReference>
<sequence>MEFLMKEAGFYTTTEYGDLHIAGDDVNGFRPYQLLISSIVGCSGSVLRQILTKKRMDIEDIAITVHVERNKVNENRIDKIRIHYRVKGEKLSYDKVLKSVELANKICPMAQAVKGNILIEETCELA</sequence>
<dbReference type="Proteomes" id="UP001165287">
    <property type="component" value="Unassembled WGS sequence"/>
</dbReference>
<keyword evidence="2" id="KW-1185">Reference proteome</keyword>
<organism evidence="1 2">
    <name type="scientific">Metabacillus rhizolycopersici</name>
    <dbReference type="NCBI Taxonomy" id="2875709"/>
    <lineage>
        <taxon>Bacteria</taxon>
        <taxon>Bacillati</taxon>
        <taxon>Bacillota</taxon>
        <taxon>Bacilli</taxon>
        <taxon>Bacillales</taxon>
        <taxon>Bacillaceae</taxon>
        <taxon>Metabacillus</taxon>
    </lineage>
</organism>
<name>A0ABS7UNY7_9BACI</name>
<dbReference type="PANTHER" id="PTHR34352:SF1">
    <property type="entry name" value="PROTEIN YHFA"/>
    <property type="match status" value="1"/>
</dbReference>
<dbReference type="InterPro" id="IPR015946">
    <property type="entry name" value="KH_dom-like_a/b"/>
</dbReference>
<comment type="caution">
    <text evidence="1">The sequence shown here is derived from an EMBL/GenBank/DDBJ whole genome shotgun (WGS) entry which is preliminary data.</text>
</comment>